<dbReference type="SUPFAM" id="SSF56300">
    <property type="entry name" value="Metallo-dependent phosphatases"/>
    <property type="match status" value="1"/>
</dbReference>
<dbReference type="AlphaFoldDB" id="A0A5C1QAU6"/>
<feature type="domain" description="Calcineurin-like phosphoesterase" evidence="1">
    <location>
        <begin position="1"/>
        <end position="191"/>
    </location>
</feature>
<dbReference type="RefSeq" id="WP_149567296.1">
    <property type="nucleotide sequence ID" value="NZ_CP035807.1"/>
</dbReference>
<dbReference type="Gene3D" id="3.60.21.10">
    <property type="match status" value="1"/>
</dbReference>
<sequence length="226" mass="26517">MKILCIADHVDPIVYSNAIKERFKCVSLVLSAGDLPMDYLGFVVSSLNKPLYFVFGNHNLKYLGVFNKRFDKGLLTNSLRNTTFGSIYVGFNMKYDKKNDLIIMGLGGCKKYNKAENQHTELQMYLSMIRMIPRLVFNKIFRGRYLDILLTHAAPRGIHDKEDPCHVGFKSFLWFMRKFKPKYLLHGHIHLYNKNEKKITDYHNTRVINVYDHYVLDFNREDSFGQ</sequence>
<dbReference type="OrthoDB" id="9783591at2"/>
<evidence type="ECO:0000313" key="2">
    <source>
        <dbReference type="EMBL" id="QEN04039.1"/>
    </source>
</evidence>
<name>A0A5C1QAU6_9SPIO</name>
<proteinExistence type="predicted"/>
<reference evidence="2 3" key="2">
    <citation type="submission" date="2019-09" db="EMBL/GenBank/DDBJ databases">
        <title>Complete Genome Sequence and Methylome Analysis of free living Spirochaetas.</title>
        <authorList>
            <person name="Leshcheva N."/>
            <person name="Mikheeva N."/>
        </authorList>
    </citation>
    <scope>NUCLEOTIDE SEQUENCE [LARGE SCALE GENOMIC DNA]</scope>
    <source>
        <strain evidence="2 3">P</strain>
    </source>
</reference>
<dbReference type="GO" id="GO:0016787">
    <property type="term" value="F:hydrolase activity"/>
    <property type="evidence" value="ECO:0007669"/>
    <property type="project" value="InterPro"/>
</dbReference>
<dbReference type="InterPro" id="IPR004843">
    <property type="entry name" value="Calcineurin-like_PHP"/>
</dbReference>
<evidence type="ECO:0000259" key="1">
    <source>
        <dbReference type="Pfam" id="PF00149"/>
    </source>
</evidence>
<dbReference type="InterPro" id="IPR029052">
    <property type="entry name" value="Metallo-depent_PP-like"/>
</dbReference>
<accession>A0A5C1QAU6</accession>
<dbReference type="Pfam" id="PF00149">
    <property type="entry name" value="Metallophos"/>
    <property type="match status" value="1"/>
</dbReference>
<dbReference type="KEGG" id="sper:EW093_04750"/>
<dbReference type="EMBL" id="CP035807">
    <property type="protein sequence ID" value="QEN04039.1"/>
    <property type="molecule type" value="Genomic_DNA"/>
</dbReference>
<evidence type="ECO:0000313" key="3">
    <source>
        <dbReference type="Proteomes" id="UP000323824"/>
    </source>
</evidence>
<reference evidence="2 3" key="1">
    <citation type="submission" date="2019-02" db="EMBL/GenBank/DDBJ databases">
        <authorList>
            <person name="Fomenkov A."/>
            <person name="Dubinina G."/>
            <person name="Grabovich M."/>
            <person name="Vincze T."/>
            <person name="Roberts R.J."/>
        </authorList>
    </citation>
    <scope>NUCLEOTIDE SEQUENCE [LARGE SCALE GENOMIC DNA]</scope>
    <source>
        <strain evidence="2 3">P</strain>
    </source>
</reference>
<dbReference type="Proteomes" id="UP000323824">
    <property type="component" value="Chromosome"/>
</dbReference>
<protein>
    <submittedName>
        <fullName evidence="2">Metallophosphoesterase</fullName>
    </submittedName>
</protein>
<keyword evidence="3" id="KW-1185">Reference proteome</keyword>
<organism evidence="2 3">
    <name type="scientific">Thiospirochaeta perfilievii</name>
    <dbReference type="NCBI Taxonomy" id="252967"/>
    <lineage>
        <taxon>Bacteria</taxon>
        <taxon>Pseudomonadati</taxon>
        <taxon>Spirochaetota</taxon>
        <taxon>Spirochaetia</taxon>
        <taxon>Spirochaetales</taxon>
        <taxon>Spirochaetaceae</taxon>
        <taxon>Thiospirochaeta</taxon>
    </lineage>
</organism>
<gene>
    <name evidence="2" type="ORF">EW093_04750</name>
</gene>